<dbReference type="AlphaFoldDB" id="A7TAF6"/>
<dbReference type="InterPro" id="IPR038081">
    <property type="entry name" value="CalX-like_sf"/>
</dbReference>
<dbReference type="SUPFAM" id="SSF141072">
    <property type="entry name" value="CalX-like"/>
    <property type="match status" value="2"/>
</dbReference>
<gene>
    <name evidence="6" type="ORF">NEMVEDRAFT_v1g224485</name>
</gene>
<dbReference type="Pfam" id="PF03160">
    <property type="entry name" value="Calx-beta"/>
    <property type="match status" value="2"/>
</dbReference>
<name>A7TAF6_NEMVE</name>
<dbReference type="Gene3D" id="2.60.40.2030">
    <property type="match status" value="2"/>
</dbReference>
<dbReference type="GO" id="GO:0006811">
    <property type="term" value="P:monoatomic ion transport"/>
    <property type="evidence" value="ECO:0007669"/>
    <property type="project" value="UniProtKB-KW"/>
</dbReference>
<protein>
    <recommendedName>
        <fullName evidence="5">Calx-beta domain-containing protein</fullName>
    </recommendedName>
</protein>
<evidence type="ECO:0000256" key="3">
    <source>
        <dbReference type="ARBA" id="ARBA00022837"/>
    </source>
</evidence>
<accession>A7TAF6</accession>
<dbReference type="Proteomes" id="UP000001593">
    <property type="component" value="Unassembled WGS sequence"/>
</dbReference>
<evidence type="ECO:0000259" key="5">
    <source>
        <dbReference type="SMART" id="SM00237"/>
    </source>
</evidence>
<dbReference type="HOGENOM" id="CLU_1340521_0_0_1"/>
<reference evidence="6 7" key="1">
    <citation type="journal article" date="2007" name="Science">
        <title>Sea anemone genome reveals ancestral eumetazoan gene repertoire and genomic organization.</title>
        <authorList>
            <person name="Putnam N.H."/>
            <person name="Srivastava M."/>
            <person name="Hellsten U."/>
            <person name="Dirks B."/>
            <person name="Chapman J."/>
            <person name="Salamov A."/>
            <person name="Terry A."/>
            <person name="Shapiro H."/>
            <person name="Lindquist E."/>
            <person name="Kapitonov V.V."/>
            <person name="Jurka J."/>
            <person name="Genikhovich G."/>
            <person name="Grigoriev I.V."/>
            <person name="Lucas S.M."/>
            <person name="Steele R.E."/>
            <person name="Finnerty J.R."/>
            <person name="Technau U."/>
            <person name="Martindale M.Q."/>
            <person name="Rokhsar D.S."/>
        </authorList>
    </citation>
    <scope>NUCLEOTIDE SEQUENCE [LARGE SCALE GENOMIC DNA]</scope>
    <source>
        <strain evidence="7">CH2 X CH6</strain>
    </source>
</reference>
<dbReference type="SMART" id="SM00237">
    <property type="entry name" value="Calx_beta"/>
    <property type="match status" value="1"/>
</dbReference>
<proteinExistence type="predicted"/>
<dbReference type="InParanoid" id="A7TAF6"/>
<keyword evidence="7" id="KW-1185">Reference proteome</keyword>
<dbReference type="STRING" id="45351.A7TAF6"/>
<dbReference type="GO" id="GO:0007154">
    <property type="term" value="P:cell communication"/>
    <property type="evidence" value="ECO:0007669"/>
    <property type="project" value="InterPro"/>
</dbReference>
<evidence type="ECO:0000313" key="6">
    <source>
        <dbReference type="EMBL" id="EDO27015.1"/>
    </source>
</evidence>
<evidence type="ECO:0000256" key="1">
    <source>
        <dbReference type="ARBA" id="ARBA00022729"/>
    </source>
</evidence>
<keyword evidence="4" id="KW-0813">Transport</keyword>
<keyword evidence="2" id="KW-0677">Repeat</keyword>
<dbReference type="EMBL" id="DS474080">
    <property type="protein sequence ID" value="EDO27015.1"/>
    <property type="molecule type" value="Genomic_DNA"/>
</dbReference>
<dbReference type="InterPro" id="IPR051171">
    <property type="entry name" value="CaCA"/>
</dbReference>
<organism evidence="6 7">
    <name type="scientific">Nematostella vectensis</name>
    <name type="common">Starlet sea anemone</name>
    <dbReference type="NCBI Taxonomy" id="45351"/>
    <lineage>
        <taxon>Eukaryota</taxon>
        <taxon>Metazoa</taxon>
        <taxon>Cnidaria</taxon>
        <taxon>Anthozoa</taxon>
        <taxon>Hexacorallia</taxon>
        <taxon>Actiniaria</taxon>
        <taxon>Edwardsiidae</taxon>
        <taxon>Nematostella</taxon>
    </lineage>
</organism>
<feature type="non-terminal residue" evidence="6">
    <location>
        <position position="1"/>
    </location>
</feature>
<dbReference type="PhylomeDB" id="A7TAF6"/>
<dbReference type="PANTHER" id="PTHR11878">
    <property type="entry name" value="SODIUM/CALCIUM EXCHANGER"/>
    <property type="match status" value="1"/>
</dbReference>
<feature type="domain" description="Calx-beta" evidence="5">
    <location>
        <begin position="14"/>
        <end position="113"/>
    </location>
</feature>
<sequence>MYHVDDGSNDITKLKGFIMCNSSLATVGFVESLVVLEDVGIAKLRVVRTGDSTEKHVVKFTVTDDSATSADDYTTPAKLEVQFEPGDNEEEIEFPIIDDRVVENPEVFTVKLVSEDPRVTVTKETATVTINDNDDGSAKSDSDYTVPSILEFTFKEGEKSILIPFPIIDDKLVEDTEDFALTLTSFEPEVTVSPDKAKVSILDND</sequence>
<dbReference type="PANTHER" id="PTHR11878:SF65">
    <property type="entry name" value="NA_CA-EXCHANGE PROTEIN, ISOFORM G"/>
    <property type="match status" value="1"/>
</dbReference>
<keyword evidence="1" id="KW-0732">Signal</keyword>
<evidence type="ECO:0000256" key="4">
    <source>
        <dbReference type="ARBA" id="ARBA00023065"/>
    </source>
</evidence>
<keyword evidence="4" id="KW-0406">Ion transport</keyword>
<dbReference type="GO" id="GO:0016020">
    <property type="term" value="C:membrane"/>
    <property type="evidence" value="ECO:0007669"/>
    <property type="project" value="InterPro"/>
</dbReference>
<evidence type="ECO:0000256" key="2">
    <source>
        <dbReference type="ARBA" id="ARBA00022737"/>
    </source>
</evidence>
<dbReference type="InterPro" id="IPR003644">
    <property type="entry name" value="Calx_beta"/>
</dbReference>
<evidence type="ECO:0000313" key="7">
    <source>
        <dbReference type="Proteomes" id="UP000001593"/>
    </source>
</evidence>
<keyword evidence="3" id="KW-0106">Calcium</keyword>